<dbReference type="InterPro" id="IPR057499">
    <property type="entry name" value="Kelch_FKB95"/>
</dbReference>
<dbReference type="AlphaFoldDB" id="A0ABC8JPI4"/>
<dbReference type="PANTHER" id="PTHR24414">
    <property type="entry name" value="F-BOX/KELCH-REPEAT PROTEIN SKIP4"/>
    <property type="match status" value="1"/>
</dbReference>
<dbReference type="InterPro" id="IPR015915">
    <property type="entry name" value="Kelch-typ_b-propeller"/>
</dbReference>
<evidence type="ECO:0000313" key="3">
    <source>
        <dbReference type="Proteomes" id="UP001642260"/>
    </source>
</evidence>
<dbReference type="SUPFAM" id="SSF117281">
    <property type="entry name" value="Kelch motif"/>
    <property type="match status" value="1"/>
</dbReference>
<name>A0ABC8JPI4_ERUVS</name>
<dbReference type="Gene3D" id="2.120.10.80">
    <property type="entry name" value="Kelch-type beta propeller"/>
    <property type="match status" value="1"/>
</dbReference>
<sequence length="138" mass="15530">MIYGFGGRELGMSSSAFNIDCRSHTVQPLPNMPIPMTNTVAGFLDGKVYVLGNCSMKSQSIVVFNTETKMWEPVVIKPDTTTPPRMMWVKGWMGVMADKIYMKYNGNKLVYVPKESKWETDHVLSSKYYDGGSAQNRS</sequence>
<dbReference type="PANTHER" id="PTHR24414:SF121">
    <property type="entry name" value="F-BOX DOMAIN-CONTAINING PROTEIN"/>
    <property type="match status" value="1"/>
</dbReference>
<evidence type="ECO:0000259" key="1">
    <source>
        <dbReference type="Pfam" id="PF25210"/>
    </source>
</evidence>
<dbReference type="InterPro" id="IPR050354">
    <property type="entry name" value="F-box/kelch-repeat_ARATH"/>
</dbReference>
<comment type="caution">
    <text evidence="2">The sequence shown here is derived from an EMBL/GenBank/DDBJ whole genome shotgun (WGS) entry which is preliminary data.</text>
</comment>
<feature type="domain" description="FKB95-like N-terminal Kelch" evidence="1">
    <location>
        <begin position="2"/>
        <end position="129"/>
    </location>
</feature>
<dbReference type="Proteomes" id="UP001642260">
    <property type="component" value="Unassembled WGS sequence"/>
</dbReference>
<reference evidence="2 3" key="1">
    <citation type="submission" date="2022-03" db="EMBL/GenBank/DDBJ databases">
        <authorList>
            <person name="Macdonald S."/>
            <person name="Ahmed S."/>
            <person name="Newling K."/>
        </authorList>
    </citation>
    <scope>NUCLEOTIDE SEQUENCE [LARGE SCALE GENOMIC DNA]</scope>
</reference>
<organism evidence="2 3">
    <name type="scientific">Eruca vesicaria subsp. sativa</name>
    <name type="common">Garden rocket</name>
    <name type="synonym">Eruca sativa</name>
    <dbReference type="NCBI Taxonomy" id="29727"/>
    <lineage>
        <taxon>Eukaryota</taxon>
        <taxon>Viridiplantae</taxon>
        <taxon>Streptophyta</taxon>
        <taxon>Embryophyta</taxon>
        <taxon>Tracheophyta</taxon>
        <taxon>Spermatophyta</taxon>
        <taxon>Magnoliopsida</taxon>
        <taxon>eudicotyledons</taxon>
        <taxon>Gunneridae</taxon>
        <taxon>Pentapetalae</taxon>
        <taxon>rosids</taxon>
        <taxon>malvids</taxon>
        <taxon>Brassicales</taxon>
        <taxon>Brassicaceae</taxon>
        <taxon>Brassiceae</taxon>
        <taxon>Eruca</taxon>
    </lineage>
</organism>
<proteinExistence type="predicted"/>
<protein>
    <recommendedName>
        <fullName evidence="1">FKB95-like N-terminal Kelch domain-containing protein</fullName>
    </recommendedName>
</protein>
<accession>A0ABC8JPI4</accession>
<evidence type="ECO:0000313" key="2">
    <source>
        <dbReference type="EMBL" id="CAH8334337.1"/>
    </source>
</evidence>
<dbReference type="Pfam" id="PF25210">
    <property type="entry name" value="Kelch_FKB95"/>
    <property type="match status" value="1"/>
</dbReference>
<gene>
    <name evidence="2" type="ORF">ERUC_LOCUS13096</name>
</gene>
<keyword evidence="3" id="KW-1185">Reference proteome</keyword>
<dbReference type="EMBL" id="CAKOAT010124710">
    <property type="protein sequence ID" value="CAH8334337.1"/>
    <property type="molecule type" value="Genomic_DNA"/>
</dbReference>